<organism evidence="2 3">
    <name type="scientific">Candidatus Mycoplasma haematohominis</name>
    <dbReference type="NCBI Taxonomy" id="1494318"/>
    <lineage>
        <taxon>Bacteria</taxon>
        <taxon>Bacillati</taxon>
        <taxon>Mycoplasmatota</taxon>
        <taxon>Mollicutes</taxon>
        <taxon>Mycoplasmataceae</taxon>
        <taxon>Mycoplasma</taxon>
    </lineage>
</organism>
<evidence type="ECO:0000313" key="2">
    <source>
        <dbReference type="EMBL" id="GCE63622.1"/>
    </source>
</evidence>
<proteinExistence type="predicted"/>
<feature type="region of interest" description="Disordered" evidence="1">
    <location>
        <begin position="24"/>
        <end position="76"/>
    </location>
</feature>
<feature type="compositionally biased region" description="Basic and acidic residues" evidence="1">
    <location>
        <begin position="36"/>
        <end position="76"/>
    </location>
</feature>
<feature type="compositionally biased region" description="Polar residues" evidence="1">
    <location>
        <begin position="24"/>
        <end position="34"/>
    </location>
</feature>
<evidence type="ECO:0000313" key="3">
    <source>
        <dbReference type="Proteomes" id="UP000324831"/>
    </source>
</evidence>
<gene>
    <name evidence="2" type="ORF">MHSWG343_06190</name>
</gene>
<evidence type="ECO:0000256" key="1">
    <source>
        <dbReference type="SAM" id="MobiDB-lite"/>
    </source>
</evidence>
<dbReference type="EMBL" id="BIMN01000002">
    <property type="protein sequence ID" value="GCE63622.1"/>
    <property type="molecule type" value="Genomic_DNA"/>
</dbReference>
<comment type="caution">
    <text evidence="2">The sequence shown here is derived from an EMBL/GenBank/DDBJ whole genome shotgun (WGS) entry which is preliminary data.</text>
</comment>
<reference evidence="2 3" key="1">
    <citation type="submission" date="2019-01" db="EMBL/GenBank/DDBJ databases">
        <title>Draft genome sequences of Candidatus Mycoplasma haemohominis SWG34-3 identified from a patient with pyrexia, anemia and liver dysfunction.</title>
        <authorList>
            <person name="Sekizuka T."/>
            <person name="Hattori N."/>
            <person name="Katano H."/>
            <person name="Takuma T."/>
            <person name="Ito T."/>
            <person name="Arai N."/>
            <person name="Yanai R."/>
            <person name="Ishii S."/>
            <person name="Miura Y."/>
            <person name="Tokunaga T."/>
            <person name="Watanabe H."/>
            <person name="Nomura N."/>
            <person name="Eguchi J."/>
            <person name="Arai T."/>
            <person name="Hasegawa H."/>
            <person name="Nakamaki T."/>
            <person name="Wakita T."/>
            <person name="Niki Y."/>
            <person name="Kuroda M."/>
        </authorList>
    </citation>
    <scope>NUCLEOTIDE SEQUENCE [LARGE SCALE GENOMIC DNA]</scope>
    <source>
        <strain evidence="2">SWG34-3</strain>
    </source>
</reference>
<accession>A0A478FQK0</accession>
<dbReference type="RefSeq" id="WP_216083675.1">
    <property type="nucleotide sequence ID" value="NZ_CACTIB010000031.1"/>
</dbReference>
<dbReference type="AlphaFoldDB" id="A0A478FQK0"/>
<name>A0A478FQK0_9MOLU</name>
<sequence length="76" mass="8783">MNSRAIAAGTIVIPTTIGSSYWISQSKSSNNTEQIETERKDEEPKPKSDPLKETHKNLWGWEERENKEKDKSFFNL</sequence>
<dbReference type="Proteomes" id="UP000324831">
    <property type="component" value="Unassembled WGS sequence"/>
</dbReference>
<protein>
    <submittedName>
        <fullName evidence="2">Uncharacterized protein</fullName>
    </submittedName>
</protein>